<evidence type="ECO:0000256" key="9">
    <source>
        <dbReference type="ARBA" id="ARBA00022889"/>
    </source>
</evidence>
<dbReference type="GO" id="GO:0016477">
    <property type="term" value="P:cell migration"/>
    <property type="evidence" value="ECO:0007669"/>
    <property type="project" value="TreeGrafter"/>
</dbReference>
<keyword evidence="4" id="KW-0479">Metal-binding</keyword>
<feature type="domain" description="EGF-like" evidence="17">
    <location>
        <begin position="540"/>
        <end position="577"/>
    </location>
</feature>
<feature type="chain" id="PRO_5005537440" description="Integrin beta" evidence="16">
    <location>
        <begin position="22"/>
        <end position="1056"/>
    </location>
</feature>
<keyword evidence="5 16" id="KW-0732">Signal</keyword>
<keyword evidence="11 15" id="KW-0472">Membrane</keyword>
<evidence type="ECO:0000256" key="2">
    <source>
        <dbReference type="ARBA" id="ARBA00007449"/>
    </source>
</evidence>
<feature type="domain" description="Integrin beta subunit VWA" evidence="18">
    <location>
        <begin position="29"/>
        <end position="430"/>
    </location>
</feature>
<dbReference type="GeneID" id="25565737"/>
<keyword evidence="10 14" id="KW-0401">Integrin</keyword>
<feature type="domain" description="PSI" evidence="19">
    <location>
        <begin position="23"/>
        <end position="60"/>
    </location>
</feature>
<dbReference type="InterPro" id="IPR016201">
    <property type="entry name" value="PSI"/>
</dbReference>
<feature type="domain" description="EGF-like" evidence="17">
    <location>
        <begin position="505"/>
        <end position="535"/>
    </location>
</feature>
<dbReference type="PRINTS" id="PR01186">
    <property type="entry name" value="INTEGRINB"/>
</dbReference>
<evidence type="ECO:0000256" key="11">
    <source>
        <dbReference type="ARBA" id="ARBA00023136"/>
    </source>
</evidence>
<evidence type="ECO:0000256" key="1">
    <source>
        <dbReference type="ARBA" id="ARBA00004479"/>
    </source>
</evidence>
<dbReference type="PANTHER" id="PTHR10082:SF3">
    <property type="entry name" value="INTEGRIN BETA-LIKE PROTEIN 1"/>
    <property type="match status" value="1"/>
</dbReference>
<dbReference type="eggNOG" id="KOG1226">
    <property type="taxonomic scope" value="Eukaryota"/>
</dbReference>
<dbReference type="PROSITE" id="PS00243">
    <property type="entry name" value="I_EGF_1"/>
    <property type="match status" value="3"/>
</dbReference>
<dbReference type="OrthoDB" id="410592at2759"/>
<reference evidence="20 21" key="1">
    <citation type="submission" date="2010-05" db="EMBL/GenBank/DDBJ databases">
        <title>The Genome Sequence of Thecamonas trahens ATCC 50062.</title>
        <authorList>
            <consortium name="The Broad Institute Genome Sequencing Platform"/>
            <person name="Russ C."/>
            <person name="Cuomo C."/>
            <person name="Shea T."/>
            <person name="Young S.K."/>
            <person name="Zeng Q."/>
            <person name="Koehrsen M."/>
            <person name="Haas B."/>
            <person name="Borodovsky M."/>
            <person name="Guigo R."/>
            <person name="Alvarado L."/>
            <person name="Berlin A."/>
            <person name="Bochicchio J."/>
            <person name="Borenstein D."/>
            <person name="Chapman S."/>
            <person name="Chen Z."/>
            <person name="Freedman E."/>
            <person name="Gellesch M."/>
            <person name="Goldberg J."/>
            <person name="Griggs A."/>
            <person name="Gujja S."/>
            <person name="Heilman E."/>
            <person name="Heiman D."/>
            <person name="Hepburn T."/>
            <person name="Howarth C."/>
            <person name="Jen D."/>
            <person name="Larson L."/>
            <person name="Mehta T."/>
            <person name="Park D."/>
            <person name="Pearson M."/>
            <person name="Roberts A."/>
            <person name="Saif S."/>
            <person name="Shenoy N."/>
            <person name="Sisk P."/>
            <person name="Stolte C."/>
            <person name="Sykes S."/>
            <person name="Thomson T."/>
            <person name="Walk T."/>
            <person name="White J."/>
            <person name="Yandava C."/>
            <person name="Burger G."/>
            <person name="Gray M.W."/>
            <person name="Holland P.W.H."/>
            <person name="King N."/>
            <person name="Lang F.B.F."/>
            <person name="Roger A.J."/>
            <person name="Ruiz-Trillo I."/>
            <person name="Lander E."/>
            <person name="Nusbaum C."/>
        </authorList>
    </citation>
    <scope>NUCLEOTIDE SEQUENCE [LARGE SCALE GENOMIC DNA]</scope>
    <source>
        <strain evidence="20 21">ATCC 50062</strain>
    </source>
</reference>
<dbReference type="STRING" id="461836.A0A0L0DEK2"/>
<comment type="subcellular location">
    <subcellularLocation>
        <location evidence="14">Cell membrane</location>
        <topology evidence="14">Single-pass type I membrane protein</topology>
    </subcellularLocation>
    <subcellularLocation>
        <location evidence="1">Membrane</location>
        <topology evidence="1">Single-pass type I membrane protein</topology>
    </subcellularLocation>
</comment>
<dbReference type="Gene3D" id="3.40.50.410">
    <property type="entry name" value="von Willebrand factor, type A domain"/>
    <property type="match status" value="1"/>
</dbReference>
<protein>
    <recommendedName>
        <fullName evidence="14">Integrin beta</fullName>
    </recommendedName>
</protein>
<evidence type="ECO:0000256" key="5">
    <source>
        <dbReference type="ARBA" id="ARBA00022729"/>
    </source>
</evidence>
<dbReference type="Pfam" id="PF08725">
    <property type="entry name" value="Integrin_b_cyt"/>
    <property type="match status" value="1"/>
</dbReference>
<keyword evidence="7" id="KW-0106">Calcium</keyword>
<dbReference type="SMART" id="SM00187">
    <property type="entry name" value="INB"/>
    <property type="match status" value="1"/>
</dbReference>
<dbReference type="AlphaFoldDB" id="A0A0L0DEK2"/>
<feature type="signal peptide" evidence="16">
    <location>
        <begin position="1"/>
        <end position="21"/>
    </location>
</feature>
<evidence type="ECO:0000256" key="16">
    <source>
        <dbReference type="SAM" id="SignalP"/>
    </source>
</evidence>
<dbReference type="SUPFAM" id="SSF53300">
    <property type="entry name" value="vWA-like"/>
    <property type="match status" value="1"/>
</dbReference>
<evidence type="ECO:0000256" key="7">
    <source>
        <dbReference type="ARBA" id="ARBA00022837"/>
    </source>
</evidence>
<dbReference type="PANTHER" id="PTHR10082">
    <property type="entry name" value="INTEGRIN BETA SUBUNIT"/>
    <property type="match status" value="1"/>
</dbReference>
<dbReference type="InterPro" id="IPR036465">
    <property type="entry name" value="vWFA_dom_sf"/>
</dbReference>
<keyword evidence="9 14" id="KW-0130">Cell adhesion</keyword>
<gene>
    <name evidence="20" type="ORF">AMSG_06622</name>
</gene>
<comment type="similarity">
    <text evidence="2 14">Belongs to the integrin beta chain family.</text>
</comment>
<dbReference type="InterPro" id="IPR000742">
    <property type="entry name" value="EGF"/>
</dbReference>
<dbReference type="GO" id="GO:0007160">
    <property type="term" value="P:cell-matrix adhesion"/>
    <property type="evidence" value="ECO:0007669"/>
    <property type="project" value="TreeGrafter"/>
</dbReference>
<proteinExistence type="inferred from homology"/>
<evidence type="ECO:0000256" key="14">
    <source>
        <dbReference type="RuleBase" id="RU000633"/>
    </source>
</evidence>
<evidence type="ECO:0000256" key="6">
    <source>
        <dbReference type="ARBA" id="ARBA00022737"/>
    </source>
</evidence>
<evidence type="ECO:0000256" key="13">
    <source>
        <dbReference type="ARBA" id="ARBA00023180"/>
    </source>
</evidence>
<feature type="domain" description="EGF-like" evidence="17">
    <location>
        <begin position="803"/>
        <end position="846"/>
    </location>
</feature>
<dbReference type="Proteomes" id="UP000054408">
    <property type="component" value="Unassembled WGS sequence"/>
</dbReference>
<evidence type="ECO:0000256" key="4">
    <source>
        <dbReference type="ARBA" id="ARBA00022723"/>
    </source>
</evidence>
<feature type="domain" description="EGF-like" evidence="17">
    <location>
        <begin position="613"/>
        <end position="649"/>
    </location>
</feature>
<dbReference type="GO" id="GO:0033627">
    <property type="term" value="P:cell adhesion mediated by integrin"/>
    <property type="evidence" value="ECO:0007669"/>
    <property type="project" value="TreeGrafter"/>
</dbReference>
<dbReference type="GO" id="GO:0005925">
    <property type="term" value="C:focal adhesion"/>
    <property type="evidence" value="ECO:0007669"/>
    <property type="project" value="TreeGrafter"/>
</dbReference>
<dbReference type="GO" id="GO:0008305">
    <property type="term" value="C:integrin complex"/>
    <property type="evidence" value="ECO:0007669"/>
    <property type="project" value="TreeGrafter"/>
</dbReference>
<dbReference type="InterPro" id="IPR015812">
    <property type="entry name" value="Integrin_bsu"/>
</dbReference>
<organism evidence="20 21">
    <name type="scientific">Thecamonas trahens ATCC 50062</name>
    <dbReference type="NCBI Taxonomy" id="461836"/>
    <lineage>
        <taxon>Eukaryota</taxon>
        <taxon>Apusozoa</taxon>
        <taxon>Apusomonadida</taxon>
        <taxon>Apusomonadidae</taxon>
        <taxon>Thecamonas</taxon>
    </lineage>
</organism>
<evidence type="ECO:0000256" key="8">
    <source>
        <dbReference type="ARBA" id="ARBA00022842"/>
    </source>
</evidence>
<keyword evidence="15" id="KW-1133">Transmembrane helix</keyword>
<dbReference type="EMBL" id="GL349462">
    <property type="protein sequence ID" value="KNC50734.1"/>
    <property type="molecule type" value="Genomic_DNA"/>
</dbReference>
<evidence type="ECO:0000256" key="10">
    <source>
        <dbReference type="ARBA" id="ARBA00023037"/>
    </source>
</evidence>
<sequence>MNWTLAAVLVVLAFAAQTSEGADCTSYTSCSACISSADQCGWCFTPGSAGCQAASTSTCAAPDFLNPMSEVQSQSTTSSVMTPTDVKVFLRLNDPLSFVVTVTPGPIPLDLVLVEDLSGSMSDDVNTLRALARDMVTRVRTEIQADTNFGIAGFIDKPAEPIAWNRDCNTESPLANQDCWNYEYMGWLAAASDENLFFDALENSLENHGNKDWPESMSEGAFHAAVCTARSGWRSNSRHIMLISTDADFHIAGDSELIGVYNPHSRLCEDAVGGDGYGPGMAEDYPSASLIRDALLRQNVVPIFAVTAGDGGNSRFDNIQLYQDIVNEWGFGFVYTLESDSSNIIDAIVTAYTVTAETVTLIEAADTRDWVKSITPTGGYQNALLGVAYPLTVNMLASHGDENVVEQILLTSFGFGSVNINATTVYDCDCSAALCLETGGQQCNGQGTCECGVCTCASTNFTGPGCECDVNAPCDPPCVNGECVCGQCVCSDGWKGDTCECDSKPCQGGGNCNGHGVCECGVCNCTTGWTQSDCSCTLSPCPGTPACSGNGLCTPCGTCECQAGWTHPPPPAPQDCSCSTIPCFCSGHGNCECGSCVCEANWIGSDCSCNNVSCPIDPVTGTECGGGQECVCGECVCAEGFTGPFCNCSTNLCPTTGNGACNGHGSCECGECTCESGFGGIACQCDASLPCPGSPQCSGHGVCDRTDQCGCVCDNGWTTAPDGTEDCSCSTTPCATSCQPPFGNCECNKCTCNTTYIDSLPCTVDCGAGECVKVVDKDCGMTMQCSCPNDPANPVPVTPGECPCMQDAEGKDLCGAANCFEANSVNCTARCGVCECKPGVIGDSCLCDPGTEAPACDSPCLNGGSCVPSAGKRDPVTGALIAGCVWSCQCVPPFSGPSCADCDVTNLDCPLACRAQTCGDCFLDSGSTDPRLQECGWCVSDSGNSSCIKRAECSASNGVVVDACPVAPTPAPTLLENKSVFYGGIAAAAVLILAILAMIIYKIFIWKRDKQLWAKFNAQQDWGLDANPLYKDAFDQHENPIYAENADVDDRGAAFF</sequence>
<evidence type="ECO:0000259" key="18">
    <source>
        <dbReference type="SMART" id="SM00187"/>
    </source>
</evidence>
<dbReference type="InterPro" id="IPR014836">
    <property type="entry name" value="Integrin_bsu_cyt_dom"/>
</dbReference>
<evidence type="ECO:0000256" key="15">
    <source>
        <dbReference type="SAM" id="Phobius"/>
    </source>
</evidence>
<evidence type="ECO:0000256" key="12">
    <source>
        <dbReference type="ARBA" id="ARBA00023157"/>
    </source>
</evidence>
<dbReference type="OMA" id="TCGVCQC"/>
<dbReference type="Gene3D" id="2.10.25.10">
    <property type="entry name" value="Laminin"/>
    <property type="match status" value="4"/>
</dbReference>
<feature type="domain" description="EGF-like" evidence="17">
    <location>
        <begin position="855"/>
        <end position="900"/>
    </location>
</feature>
<evidence type="ECO:0000256" key="3">
    <source>
        <dbReference type="ARBA" id="ARBA00022692"/>
    </source>
</evidence>
<evidence type="ECO:0000259" key="19">
    <source>
        <dbReference type="SMART" id="SM00423"/>
    </source>
</evidence>
<dbReference type="SMART" id="SM00423">
    <property type="entry name" value="PSI"/>
    <property type="match status" value="2"/>
</dbReference>
<keyword evidence="3 14" id="KW-0812">Transmembrane</keyword>
<dbReference type="InterPro" id="IPR057243">
    <property type="entry name" value="Integrin_I-EGF_CS"/>
</dbReference>
<dbReference type="GO" id="GO:0009986">
    <property type="term" value="C:cell surface"/>
    <property type="evidence" value="ECO:0007669"/>
    <property type="project" value="TreeGrafter"/>
</dbReference>
<dbReference type="GO" id="GO:0098609">
    <property type="term" value="P:cell-cell adhesion"/>
    <property type="evidence" value="ECO:0007669"/>
    <property type="project" value="TreeGrafter"/>
</dbReference>
<feature type="domain" description="EGF-like" evidence="17">
    <location>
        <begin position="690"/>
        <end position="728"/>
    </location>
</feature>
<accession>A0A0L0DEK2</accession>
<keyword evidence="6" id="KW-0677">Repeat</keyword>
<dbReference type="InterPro" id="IPR002369">
    <property type="entry name" value="Integrin_bsu_VWA"/>
</dbReference>
<dbReference type="GO" id="GO:0005178">
    <property type="term" value="F:integrin binding"/>
    <property type="evidence" value="ECO:0007669"/>
    <property type="project" value="TreeGrafter"/>
</dbReference>
<feature type="domain" description="PSI" evidence="19">
    <location>
        <begin position="912"/>
        <end position="965"/>
    </location>
</feature>
<evidence type="ECO:0000313" key="20">
    <source>
        <dbReference type="EMBL" id="KNC50734.1"/>
    </source>
</evidence>
<keyword evidence="12" id="KW-1015">Disulfide bond</keyword>
<evidence type="ECO:0000313" key="21">
    <source>
        <dbReference type="Proteomes" id="UP000054408"/>
    </source>
</evidence>
<dbReference type="GO" id="GO:0007229">
    <property type="term" value="P:integrin-mediated signaling pathway"/>
    <property type="evidence" value="ECO:0007669"/>
    <property type="project" value="UniProtKB-KW"/>
</dbReference>
<evidence type="ECO:0000259" key="17">
    <source>
        <dbReference type="SMART" id="SM00181"/>
    </source>
</evidence>
<name>A0A0L0DEK2_THETB</name>
<keyword evidence="21" id="KW-1185">Reference proteome</keyword>
<dbReference type="SMART" id="SM00181">
    <property type="entry name" value="EGF"/>
    <property type="match status" value="7"/>
</dbReference>
<keyword evidence="13" id="KW-0325">Glycoprotein</keyword>
<feature type="domain" description="EGF-like" evidence="17">
    <location>
        <begin position="473"/>
        <end position="500"/>
    </location>
</feature>
<dbReference type="RefSeq" id="XP_013756700.1">
    <property type="nucleotide sequence ID" value="XM_013901246.1"/>
</dbReference>
<feature type="transmembrane region" description="Helical" evidence="15">
    <location>
        <begin position="980"/>
        <end position="1001"/>
    </location>
</feature>
<dbReference type="Gene3D" id="1.20.5.100">
    <property type="entry name" value="Cytochrome c1, transmembrane anchor, C-terminal"/>
    <property type="match status" value="1"/>
</dbReference>
<keyword evidence="8" id="KW-0460">Magnesium</keyword>
<dbReference type="Gene3D" id="2.60.40.1510">
    <property type="entry name" value="ntegrin, alpha v. Chain A, domain 3"/>
    <property type="match status" value="1"/>
</dbReference>
<dbReference type="Pfam" id="PF00362">
    <property type="entry name" value="Integrin_beta"/>
    <property type="match status" value="1"/>
</dbReference>